<evidence type="ECO:0008006" key="11">
    <source>
        <dbReference type="Google" id="ProtNLM"/>
    </source>
</evidence>
<keyword evidence="3" id="KW-0540">Nuclease</keyword>
<evidence type="ECO:0000256" key="6">
    <source>
        <dbReference type="ARBA" id="ARBA00022918"/>
    </source>
</evidence>
<dbReference type="Gene3D" id="3.30.70.270">
    <property type="match status" value="2"/>
</dbReference>
<dbReference type="PANTHER" id="PTHR37984">
    <property type="entry name" value="PROTEIN CBG26694"/>
    <property type="match status" value="1"/>
</dbReference>
<dbReference type="GO" id="GO:0003964">
    <property type="term" value="F:RNA-directed DNA polymerase activity"/>
    <property type="evidence" value="ECO:0007669"/>
    <property type="project" value="UniProtKB-KW"/>
</dbReference>
<evidence type="ECO:0000313" key="9">
    <source>
        <dbReference type="EMBL" id="KAE8989872.1"/>
    </source>
</evidence>
<reference evidence="9 10" key="1">
    <citation type="submission" date="2018-09" db="EMBL/GenBank/DDBJ databases">
        <title>Genomic investigation of the strawberry pathogen Phytophthora fragariae indicates pathogenicity is determined by transcriptional variation in three key races.</title>
        <authorList>
            <person name="Adams T.M."/>
            <person name="Armitage A.D."/>
            <person name="Sobczyk M.K."/>
            <person name="Bates H.J."/>
            <person name="Dunwell J.M."/>
            <person name="Nellist C.F."/>
            <person name="Harrison R.J."/>
        </authorList>
    </citation>
    <scope>NUCLEOTIDE SEQUENCE [LARGE SCALE GENOMIC DNA]</scope>
    <source>
        <strain evidence="9 10">SCRP249</strain>
    </source>
</reference>
<feature type="domain" description="RNase H type-1" evidence="7">
    <location>
        <begin position="548"/>
        <end position="669"/>
    </location>
</feature>
<proteinExistence type="predicted"/>
<dbReference type="InterPro" id="IPR036397">
    <property type="entry name" value="RNaseH_sf"/>
</dbReference>
<dbReference type="InterPro" id="IPR002156">
    <property type="entry name" value="RNaseH_domain"/>
</dbReference>
<dbReference type="GO" id="GO:0004523">
    <property type="term" value="F:RNA-DNA hybrid ribonuclease activity"/>
    <property type="evidence" value="ECO:0007669"/>
    <property type="project" value="InterPro"/>
</dbReference>
<keyword evidence="6" id="KW-0695">RNA-directed DNA polymerase</keyword>
<dbReference type="GO" id="GO:0003676">
    <property type="term" value="F:nucleic acid binding"/>
    <property type="evidence" value="ECO:0007669"/>
    <property type="project" value="InterPro"/>
</dbReference>
<evidence type="ECO:0000256" key="5">
    <source>
        <dbReference type="ARBA" id="ARBA00022801"/>
    </source>
</evidence>
<keyword evidence="5" id="KW-0378">Hydrolase</keyword>
<dbReference type="SUPFAM" id="SSF56672">
    <property type="entry name" value="DNA/RNA polymerases"/>
    <property type="match status" value="1"/>
</dbReference>
<keyword evidence="4" id="KW-0255">Endonuclease</keyword>
<gene>
    <name evidence="9" type="ORF">PR001_g21652</name>
</gene>
<dbReference type="InterPro" id="IPR050951">
    <property type="entry name" value="Retrovirus_Pol_polyprotein"/>
</dbReference>
<protein>
    <recommendedName>
        <fullName evidence="11">RNase H type-1 domain-containing protein</fullName>
    </recommendedName>
</protein>
<evidence type="ECO:0000256" key="4">
    <source>
        <dbReference type="ARBA" id="ARBA00022759"/>
    </source>
</evidence>
<dbReference type="PANTHER" id="PTHR37984:SF5">
    <property type="entry name" value="PROTEIN NYNRIN-LIKE"/>
    <property type="match status" value="1"/>
</dbReference>
<comment type="caution">
    <text evidence="9">The sequence shown here is derived from an EMBL/GenBank/DDBJ whole genome shotgun (WGS) entry which is preliminary data.</text>
</comment>
<keyword evidence="1" id="KW-0808">Transferase</keyword>
<dbReference type="AlphaFoldDB" id="A0A6A3J6C4"/>
<evidence type="ECO:0000259" key="7">
    <source>
        <dbReference type="Pfam" id="PF13456"/>
    </source>
</evidence>
<dbReference type="EMBL" id="QXFV01002294">
    <property type="protein sequence ID" value="KAE8989872.1"/>
    <property type="molecule type" value="Genomic_DNA"/>
</dbReference>
<dbReference type="Pfam" id="PF17917">
    <property type="entry name" value="RT_RNaseH"/>
    <property type="match status" value="1"/>
</dbReference>
<dbReference type="InterPro" id="IPR041373">
    <property type="entry name" value="RT_RNaseH"/>
</dbReference>
<evidence type="ECO:0000259" key="8">
    <source>
        <dbReference type="Pfam" id="PF17917"/>
    </source>
</evidence>
<organism evidence="9 10">
    <name type="scientific">Phytophthora rubi</name>
    <dbReference type="NCBI Taxonomy" id="129364"/>
    <lineage>
        <taxon>Eukaryota</taxon>
        <taxon>Sar</taxon>
        <taxon>Stramenopiles</taxon>
        <taxon>Oomycota</taxon>
        <taxon>Peronosporomycetes</taxon>
        <taxon>Peronosporales</taxon>
        <taxon>Peronosporaceae</taxon>
        <taxon>Phytophthora</taxon>
    </lineage>
</organism>
<dbReference type="InterPro" id="IPR043502">
    <property type="entry name" value="DNA/RNA_pol_sf"/>
</dbReference>
<evidence type="ECO:0000256" key="2">
    <source>
        <dbReference type="ARBA" id="ARBA00022695"/>
    </source>
</evidence>
<evidence type="ECO:0000256" key="3">
    <source>
        <dbReference type="ARBA" id="ARBA00022722"/>
    </source>
</evidence>
<feature type="domain" description="Reverse transcriptase RNase H-like" evidence="8">
    <location>
        <begin position="383"/>
        <end position="481"/>
    </location>
</feature>
<dbReference type="Proteomes" id="UP000429607">
    <property type="component" value="Unassembled WGS sequence"/>
</dbReference>
<evidence type="ECO:0000313" key="10">
    <source>
        <dbReference type="Proteomes" id="UP000429607"/>
    </source>
</evidence>
<keyword evidence="2" id="KW-0548">Nucleotidyltransferase</keyword>
<accession>A0A6A3J6C4</accession>
<dbReference type="Gene3D" id="3.10.10.10">
    <property type="entry name" value="HIV Type 1 Reverse Transcriptase, subunit A, domain 1"/>
    <property type="match status" value="1"/>
</dbReference>
<sequence>MEAQARAILEKHHDNFLEDGNAVPAPARRVVGNFNVDDAKPVARRFRSIRPEHLRKAYDQLEKLFQTELIEYSHSEWASPIVIRMKKNGGDIRTCIDYRIAIQLIKLTHYPLPLIDDLLIGFESVLWVLSLAMAKRLWAVPMTLWAKHISVLICLLRHFQWTKMLLGLKNAPPICQQMLVNCLWSFVRLPASEAAQMDVDGLAFLGIDVGDSAEEDLSTLIEGMTVFGRNVPSSPQLNSVRGERPYICDIGYGTETWEQLCVDLDRRLYRLRYWGTSVSLLKNKFGKKRFSHEIEADRIQAQSKIAEGVIDLPSPSTLRDVQPFLASLNYYDEFIESLPVIAAVLNKLTDEQIRSGRDLGRAMEALRILKRKTVSTPLLRGPDSQKSFVIIIHANPWAACTVLGQESDGVFIPVHITGRVLHDHKFRYHPAENEVVALIRALRVFRAMLAGTKLIKVYNRYSMLKWICTSRSLEGRCRQLAVCFWKFARFSWMTMVWPQSWELRLPPPRDKLDQNDDNIIQVTGRVIQSPPVRLETLGPRCEGWLMSFDGHAKKSDRWGSAGCILWELLSWDVVQARGSHFADVTVNEAEYHGMIEGSKMALVRGISEMVIVGDSRIAIQQARGLIQCLKPRLRMLLSEFEDQRQEFKSIELVPVKRGFNAAANYLASKI</sequence>
<dbReference type="Gene3D" id="3.30.420.10">
    <property type="entry name" value="Ribonuclease H-like superfamily/Ribonuclease H"/>
    <property type="match status" value="1"/>
</dbReference>
<name>A0A6A3J6C4_9STRA</name>
<dbReference type="InterPro" id="IPR012337">
    <property type="entry name" value="RNaseH-like_sf"/>
</dbReference>
<evidence type="ECO:0000256" key="1">
    <source>
        <dbReference type="ARBA" id="ARBA00022679"/>
    </source>
</evidence>
<dbReference type="InterPro" id="IPR043128">
    <property type="entry name" value="Rev_trsase/Diguanyl_cyclase"/>
</dbReference>
<dbReference type="SUPFAM" id="SSF53098">
    <property type="entry name" value="Ribonuclease H-like"/>
    <property type="match status" value="1"/>
</dbReference>
<dbReference type="Pfam" id="PF13456">
    <property type="entry name" value="RVT_3"/>
    <property type="match status" value="1"/>
</dbReference>